<sequence length="1410" mass="155747">MLLHIGLDIGSTTTKLVAITANGEIIHQRYSRHYSDVKGTTLQMLNELKSEFPDASVSMNIAGSAGLSLAEHVRLPFVQEVIACTEAVEQYIPKTDVVIELGGEDAKIIYFTGGLEQRMNSACAGGTGAFIDQIAALLKTDAEGMNELAKGCKTIYPIASRCGVFAKTDVQPLLNEGARKEDIAASVFQSVVTQTISGLACGRPIRGNVAFLGGPLTYLSELRQRFAETLKIADEAVIFPENSLYFVALGAAIKSRGNEPIAISDLCSRFESFTMKGRSRSTAALPRLFQDELELQQFRERHAQASVLKGELSSYRGPLFLGIDAGSTTTKIVLSGTEDELLYTFYDSNHGNPLESVRSGLQAMYRELSSDVYIANAAVTGYGEGLIKAAFKIDIGEIETVAHYKAAARFSPDVDFILDIGGQDMKCIKIKNGAIDGLMLNEACSAGCGSFLESFSGSLNVPIKQFAEAALLADEPVDLGSRCTVFMNSKVKQVQKEGVSLANLSAGLSYSVIKNAIQKVLKLRNTEELGENIIVQGGTFYNEAVLRAFELLIGKQVVRPDIAGMMGAYGCALIAKEQYKDGSSALLTLSELGEFTCSVSHSRCGLCGNNCSLTINRFQDKRFFITGNRCERGAGMRKEKSNLPNLYQYKYDRIFGYESLSVEEASRGTVGIPRVLNMYENYPFWHTFFTKLGYRVILSPRSSKKLYERGMESIPSESVCYPAKLTHGHVDSLIDQKVGIIFYPSVVYEHKEDEEARNHFNCPVVTSYPEVIRVNMDRLKEAGIPYVQAFLTLDNPKSLKKELANTFPRISSKEINEAVDAALTEADTVRQDIRRKGEETLHFLEETGTKGIVLAGRPYHVDPEIHHGIPELINTYGLAVLTEDSIAHLAEPANDLRVVNQWTYHSRLYRAARVVAKRAEVELVQLNSFGCGLDAVTADMVQEILESNHKMYTMIKIDEINNLGAARIRIRSLLAAMKERESKTITADRTETMTSSTLLFTKEMKQNYTILIPQMSPIHFELYEAVLNSEGYRAELIPEVTTDTIDEGLRFVNNDACYPAILTIGQLVHALRSGKYDVNRTAVIMSQTGGACRATNYIALLRKALKDAGLEQIPVISLNAVGLEKHPGFEFSLGLIKKLIAATVYGDALMRARNRVRPYELQPGSTDDLFRKWMDICRASLYNFSFRIYRTNLARLVQEFDSLPIADKRKPRIGVVGEILVKFHPGANNHIVELIEQEGAEAAIPDILDFFLYCSYGPMYKGQHLGKSKLGIAGGRSAIYFLEQFRKPLKDALLLSERFTAPLTIFELADKASRLLSIGNQAGEGWFLTAEMMELIESGVTNIACIQPFACLPNHVTGRGMLKGLKELYPAANITAIDYDASETEVNQINRLKLMLATAFKNIERAGVNL</sequence>
<dbReference type="KEGG" id="plut:EI981_15435"/>
<dbReference type="NCBIfam" id="TIGR00241">
    <property type="entry name" value="CoA_E_activ"/>
    <property type="match status" value="1"/>
</dbReference>
<feature type="domain" description="ATPase BadF/BadG/BcrA/BcrD type" evidence="5">
    <location>
        <begin position="5"/>
        <end position="252"/>
    </location>
</feature>
<evidence type="ECO:0000256" key="2">
    <source>
        <dbReference type="ARBA" id="ARBA00022723"/>
    </source>
</evidence>
<dbReference type="InterPro" id="IPR051805">
    <property type="entry name" value="Dehydratase_Activator_Redct"/>
</dbReference>
<evidence type="ECO:0000313" key="7">
    <source>
        <dbReference type="EMBL" id="AZS15696.1"/>
    </source>
</evidence>
<dbReference type="InterPro" id="IPR002731">
    <property type="entry name" value="ATPase_BadF"/>
</dbReference>
<dbReference type="Gene3D" id="3.30.420.40">
    <property type="match status" value="4"/>
</dbReference>
<evidence type="ECO:0000313" key="8">
    <source>
        <dbReference type="Proteomes" id="UP000270678"/>
    </source>
</evidence>
<evidence type="ECO:0000259" key="5">
    <source>
        <dbReference type="Pfam" id="PF01869"/>
    </source>
</evidence>
<dbReference type="PANTHER" id="PTHR32329">
    <property type="entry name" value="BIFUNCTIONAL PROTEIN [INCLUDES 2-HYDROXYACYL-COA DEHYDRATASE (N-TER) AND ITS ACTIVATOR DOMAIN (C_TERM)-RELATED"/>
    <property type="match status" value="1"/>
</dbReference>
<proteinExistence type="predicted"/>
<dbReference type="Proteomes" id="UP000270678">
    <property type="component" value="Chromosome"/>
</dbReference>
<dbReference type="RefSeq" id="WP_126999591.1">
    <property type="nucleotide sequence ID" value="NZ_CP034346.1"/>
</dbReference>
<keyword evidence="3" id="KW-0408">Iron</keyword>
<dbReference type="GO" id="GO:0046872">
    <property type="term" value="F:metal ion binding"/>
    <property type="evidence" value="ECO:0007669"/>
    <property type="project" value="UniProtKB-KW"/>
</dbReference>
<dbReference type="GO" id="GO:0051536">
    <property type="term" value="F:iron-sulfur cluster binding"/>
    <property type="evidence" value="ECO:0007669"/>
    <property type="project" value="UniProtKB-KW"/>
</dbReference>
<evidence type="ECO:0000256" key="4">
    <source>
        <dbReference type="ARBA" id="ARBA00023014"/>
    </source>
</evidence>
<dbReference type="InterPro" id="IPR043129">
    <property type="entry name" value="ATPase_NBD"/>
</dbReference>
<organism evidence="7 8">
    <name type="scientific">Paenibacillus lutimineralis</name>
    <dbReference type="NCBI Taxonomy" id="2707005"/>
    <lineage>
        <taxon>Bacteria</taxon>
        <taxon>Bacillati</taxon>
        <taxon>Bacillota</taxon>
        <taxon>Bacilli</taxon>
        <taxon>Bacillales</taxon>
        <taxon>Paenibacillaceae</taxon>
        <taxon>Paenibacillus</taxon>
    </lineage>
</organism>
<dbReference type="EMBL" id="CP034346">
    <property type="protein sequence ID" value="AZS15696.1"/>
    <property type="molecule type" value="Genomic_DNA"/>
</dbReference>
<evidence type="ECO:0000256" key="1">
    <source>
        <dbReference type="ARBA" id="ARBA00001966"/>
    </source>
</evidence>
<evidence type="ECO:0000256" key="3">
    <source>
        <dbReference type="ARBA" id="ARBA00023004"/>
    </source>
</evidence>
<name>A0A3S9UZG7_9BACL</name>
<dbReference type="SUPFAM" id="SSF53067">
    <property type="entry name" value="Actin-like ATPase domain"/>
    <property type="match status" value="2"/>
</dbReference>
<feature type="domain" description="DUF2229" evidence="6">
    <location>
        <begin position="669"/>
        <end position="886"/>
    </location>
</feature>
<feature type="domain" description="ATPase BadF/BadG/BcrA/BcrD type" evidence="5">
    <location>
        <begin position="321"/>
        <end position="575"/>
    </location>
</feature>
<dbReference type="PANTHER" id="PTHR32329:SF4">
    <property type="entry name" value="ACTIVATOR OF 2-HYDROXYACYL-COA DEHYDRATASE"/>
    <property type="match status" value="1"/>
</dbReference>
<dbReference type="Pfam" id="PF09989">
    <property type="entry name" value="DUF2229"/>
    <property type="match status" value="1"/>
</dbReference>
<gene>
    <name evidence="7" type="ORF">EI981_15435</name>
</gene>
<comment type="cofactor">
    <cofactor evidence="1">
        <name>[4Fe-4S] cluster</name>
        <dbReference type="ChEBI" id="CHEBI:49883"/>
    </cofactor>
</comment>
<dbReference type="CDD" id="cd24034">
    <property type="entry name" value="ASKHA_NBD_O66634-like_rpt1"/>
    <property type="match status" value="1"/>
</dbReference>
<keyword evidence="2" id="KW-0479">Metal-binding</keyword>
<keyword evidence="4" id="KW-0411">Iron-sulfur</keyword>
<reference evidence="8" key="1">
    <citation type="submission" date="2018-12" db="EMBL/GenBank/DDBJ databases">
        <title>Complete genome sequence of Paenibacillus sp. MBLB1234.</title>
        <authorList>
            <person name="Nam Y.-D."/>
            <person name="Kang J."/>
            <person name="Chung W.-H."/>
            <person name="Park Y.S."/>
        </authorList>
    </citation>
    <scope>NUCLEOTIDE SEQUENCE [LARGE SCALE GENOMIC DNA]</scope>
    <source>
        <strain evidence="8">MBLB1234</strain>
    </source>
</reference>
<dbReference type="OrthoDB" id="9802715at2"/>
<evidence type="ECO:0000259" key="6">
    <source>
        <dbReference type="Pfam" id="PF09989"/>
    </source>
</evidence>
<dbReference type="CDD" id="cd24035">
    <property type="entry name" value="ASKHA_NBD_O66634-like_rpt2"/>
    <property type="match status" value="1"/>
</dbReference>
<protein>
    <submittedName>
        <fullName evidence="7">2-hydroxyglutaryl-CoA dehydratase</fullName>
    </submittedName>
</protein>
<keyword evidence="8" id="KW-1185">Reference proteome</keyword>
<dbReference type="InterPro" id="IPR018709">
    <property type="entry name" value="CoA_activase_DUF2229"/>
</dbReference>
<dbReference type="InterPro" id="IPR008275">
    <property type="entry name" value="CoA_E_activase_dom"/>
</dbReference>
<dbReference type="Pfam" id="PF01869">
    <property type="entry name" value="BcrAD_BadFG"/>
    <property type="match status" value="2"/>
</dbReference>
<accession>A0A3S9UZG7</accession>